<evidence type="ECO:0000313" key="3">
    <source>
        <dbReference type="Proteomes" id="UP000313849"/>
    </source>
</evidence>
<gene>
    <name evidence="2" type="ORF">FH969_03390</name>
</gene>
<accession>A0A5C5BFI8</accession>
<dbReference type="AlphaFoldDB" id="A0A5C5BFI8"/>
<proteinExistence type="predicted"/>
<name>A0A5C5BFI8_9MICO</name>
<sequence length="74" mass="7898">MTTPYTGNSPYPAMGFPAALNAETEAEKVEELETPDVPEEELEEDESEGAAVLGALADPANAEAIERLRPKHEG</sequence>
<organism evidence="2 3">
    <name type="scientific">Miniimonas arenae</name>
    <dbReference type="NCBI Taxonomy" id="676201"/>
    <lineage>
        <taxon>Bacteria</taxon>
        <taxon>Bacillati</taxon>
        <taxon>Actinomycetota</taxon>
        <taxon>Actinomycetes</taxon>
        <taxon>Micrococcales</taxon>
        <taxon>Beutenbergiaceae</taxon>
        <taxon>Miniimonas</taxon>
    </lineage>
</organism>
<protein>
    <submittedName>
        <fullName evidence="2">Uncharacterized protein</fullName>
    </submittedName>
</protein>
<dbReference type="Proteomes" id="UP000313849">
    <property type="component" value="Unassembled WGS sequence"/>
</dbReference>
<keyword evidence="3" id="KW-1185">Reference proteome</keyword>
<evidence type="ECO:0000313" key="2">
    <source>
        <dbReference type="EMBL" id="TNU76429.1"/>
    </source>
</evidence>
<reference evidence="2 3" key="1">
    <citation type="submission" date="2019-06" db="EMBL/GenBank/DDBJ databases">
        <title>Draft genome sequence of Miniimonas arenae KCTC 19750T isolated from sea sand.</title>
        <authorList>
            <person name="Park S.-J."/>
        </authorList>
    </citation>
    <scope>NUCLEOTIDE SEQUENCE [LARGE SCALE GENOMIC DNA]</scope>
    <source>
        <strain evidence="2 3">KCTC 19750</strain>
    </source>
</reference>
<feature type="compositionally biased region" description="Acidic residues" evidence="1">
    <location>
        <begin position="32"/>
        <end position="48"/>
    </location>
</feature>
<feature type="region of interest" description="Disordered" evidence="1">
    <location>
        <begin position="24"/>
        <end position="48"/>
    </location>
</feature>
<dbReference type="EMBL" id="VENP01000007">
    <property type="protein sequence ID" value="TNU76429.1"/>
    <property type="molecule type" value="Genomic_DNA"/>
</dbReference>
<comment type="caution">
    <text evidence="2">The sequence shown here is derived from an EMBL/GenBank/DDBJ whole genome shotgun (WGS) entry which is preliminary data.</text>
</comment>
<evidence type="ECO:0000256" key="1">
    <source>
        <dbReference type="SAM" id="MobiDB-lite"/>
    </source>
</evidence>
<dbReference type="RefSeq" id="WP_108718259.1">
    <property type="nucleotide sequence ID" value="NZ_DAMDJA010000001.1"/>
</dbReference>